<dbReference type="InterPro" id="IPR037191">
    <property type="entry name" value="VPS9_dom_sf"/>
</dbReference>
<feature type="region of interest" description="Disordered" evidence="9">
    <location>
        <begin position="735"/>
        <end position="806"/>
    </location>
</feature>
<dbReference type="Gene3D" id="1.10.506.10">
    <property type="entry name" value="GTPase Activation - p120gap, domain 1"/>
    <property type="match status" value="1"/>
</dbReference>
<dbReference type="GO" id="GO:0051049">
    <property type="term" value="P:regulation of transport"/>
    <property type="evidence" value="ECO:0007669"/>
    <property type="project" value="UniProtKB-ARBA"/>
</dbReference>
<dbReference type="SMART" id="SM00167">
    <property type="entry name" value="VPS9"/>
    <property type="match status" value="1"/>
</dbReference>
<evidence type="ECO:0000256" key="8">
    <source>
        <dbReference type="ARBA" id="ARBA00068997"/>
    </source>
</evidence>
<dbReference type="InterPro" id="IPR008936">
    <property type="entry name" value="Rho_GTPase_activation_prot"/>
</dbReference>
<feature type="compositionally biased region" description="Polar residues" evidence="9">
    <location>
        <begin position="1120"/>
        <end position="1131"/>
    </location>
</feature>
<dbReference type="GO" id="GO:0031267">
    <property type="term" value="F:small GTPase binding"/>
    <property type="evidence" value="ECO:0007669"/>
    <property type="project" value="TreeGrafter"/>
</dbReference>
<reference evidence="12" key="1">
    <citation type="journal article" date="2014" name="Insect Biochem. Mol. Biol.">
        <title>An insight into the sialome of the frog biting fly, Corethrella appendiculata.</title>
        <authorList>
            <person name="Ribeiro J.M.C."/>
            <person name="Chagas A.C."/>
            <person name="Pham V.M."/>
            <person name="Lounibos L.P."/>
            <person name="Calvo E."/>
        </authorList>
    </citation>
    <scope>NUCLEOTIDE SEQUENCE</scope>
    <source>
        <tissue evidence="12">Salivary glands</tissue>
    </source>
</reference>
<dbReference type="Gene3D" id="1.20.1050.80">
    <property type="entry name" value="VPS9 domain"/>
    <property type="match status" value="1"/>
</dbReference>
<dbReference type="GO" id="GO:0005829">
    <property type="term" value="C:cytosol"/>
    <property type="evidence" value="ECO:0007669"/>
    <property type="project" value="TreeGrafter"/>
</dbReference>
<dbReference type="EMBL" id="GANO01004459">
    <property type="protein sequence ID" value="JAB55412.1"/>
    <property type="molecule type" value="mRNA"/>
</dbReference>
<dbReference type="GO" id="GO:0006897">
    <property type="term" value="P:endocytosis"/>
    <property type="evidence" value="ECO:0007669"/>
    <property type="project" value="UniProtKB-KW"/>
</dbReference>
<dbReference type="FunFam" id="1.20.1050.80:FF:000001">
    <property type="entry name" value="GTPase-activating protein and VPS9 domain-containing protein 1 isoform X1"/>
    <property type="match status" value="1"/>
</dbReference>
<proteinExistence type="evidence at transcript level"/>
<dbReference type="PROSITE" id="PS51205">
    <property type="entry name" value="VPS9"/>
    <property type="match status" value="1"/>
</dbReference>
<evidence type="ECO:0000256" key="7">
    <source>
        <dbReference type="ARBA" id="ARBA00053914"/>
    </source>
</evidence>
<dbReference type="GO" id="GO:0005085">
    <property type="term" value="F:guanyl-nucleotide exchange factor activity"/>
    <property type="evidence" value="ECO:0007669"/>
    <property type="project" value="UniProtKB-KW"/>
</dbReference>
<protein>
    <recommendedName>
        <fullName evidence="8">Receptor-mediated endocytosis protein 6 homolog</fullName>
    </recommendedName>
</protein>
<evidence type="ECO:0000256" key="6">
    <source>
        <dbReference type="ARBA" id="ARBA00023136"/>
    </source>
</evidence>
<dbReference type="InterPro" id="IPR001936">
    <property type="entry name" value="RasGAP_dom"/>
</dbReference>
<dbReference type="PANTHER" id="PTHR23101:SF25">
    <property type="entry name" value="GTPASE-ACTIVATING PROTEIN AND VPS9 DOMAIN-CONTAINING PROTEIN 1"/>
    <property type="match status" value="1"/>
</dbReference>
<keyword evidence="12" id="KW-0675">Receptor</keyword>
<evidence type="ECO:0000256" key="3">
    <source>
        <dbReference type="ARBA" id="ARBA00022468"/>
    </source>
</evidence>
<name>W4VR46_9DIPT</name>
<dbReference type="InterPro" id="IPR003123">
    <property type="entry name" value="VPS9"/>
</dbReference>
<dbReference type="InterPro" id="IPR041545">
    <property type="entry name" value="DUF5601"/>
</dbReference>
<feature type="region of interest" description="Disordered" evidence="9">
    <location>
        <begin position="471"/>
        <end position="563"/>
    </location>
</feature>
<dbReference type="PROSITE" id="PS50018">
    <property type="entry name" value="RAS_GTPASE_ACTIV_2"/>
    <property type="match status" value="1"/>
</dbReference>
<dbReference type="PANTHER" id="PTHR23101">
    <property type="entry name" value="RAB GDP/GTP EXCHANGE FACTOR"/>
    <property type="match status" value="1"/>
</dbReference>
<feature type="compositionally biased region" description="Polar residues" evidence="9">
    <location>
        <begin position="1138"/>
        <end position="1167"/>
    </location>
</feature>
<feature type="domain" description="Ras-GAP" evidence="10">
    <location>
        <begin position="1"/>
        <end position="167"/>
    </location>
</feature>
<keyword evidence="3" id="KW-0343">GTPase activation</keyword>
<comment type="subcellular location">
    <subcellularLocation>
        <location evidence="1">Membrane</location>
        <topology evidence="1">Peripheral membrane protein</topology>
    </subcellularLocation>
</comment>
<evidence type="ECO:0000256" key="2">
    <source>
        <dbReference type="ARBA" id="ARBA00008489"/>
    </source>
</evidence>
<evidence type="ECO:0000259" key="10">
    <source>
        <dbReference type="PROSITE" id="PS50018"/>
    </source>
</evidence>
<dbReference type="GO" id="GO:0005096">
    <property type="term" value="F:GTPase activator activity"/>
    <property type="evidence" value="ECO:0007669"/>
    <property type="project" value="UniProtKB-KW"/>
</dbReference>
<dbReference type="SUPFAM" id="SSF109993">
    <property type="entry name" value="VPS9 domain"/>
    <property type="match status" value="1"/>
</dbReference>
<evidence type="ECO:0000259" key="11">
    <source>
        <dbReference type="PROSITE" id="PS51205"/>
    </source>
</evidence>
<evidence type="ECO:0000256" key="1">
    <source>
        <dbReference type="ARBA" id="ARBA00004170"/>
    </source>
</evidence>
<keyword evidence="5" id="KW-0344">Guanine-nucleotide releasing factor</keyword>
<dbReference type="Pfam" id="PF00616">
    <property type="entry name" value="RasGAP"/>
    <property type="match status" value="1"/>
</dbReference>
<feature type="compositionally biased region" description="Polar residues" evidence="9">
    <location>
        <begin position="780"/>
        <end position="794"/>
    </location>
</feature>
<sequence>ESSFSARLFLTSVLYDPIMFVLTNDEQQLEMDPIKAIANLSPDEKLKLFGIGDETSPEYEINAQKYRDTTITSLYKLASHFINSLTMNWVLFPSTLRWLVQTMCHFLKQAQITSENINAIMTDMVFTNFICPALVSPDIFGIIDAPISENARFNLMQIGKIIQMLALIKYEKFDPKFKELYSKFDLNVISTLLDQLYPTEFEIEGMGINMITIPQQQKNIARTAVLVTHNELNIFVDFLRTVLENDGLIISGENRRKLGEILEQLPHKLENLLNVESTSTSTSAQNASSNTVSGTSKVKQTLRNKLAKSMSLNTHSSSHSVPTATIIDIDDSTGAVGGLSATQTITTSTSLSSSSLSLTTQLNGGQSQQTVSNGTIITTTTTSTTTNSNTMNGISNHCDEKNNFVLIIPIKISDDNKFLLLSENEVLNMNNISNEIPEQSLTEKNVEELSRRVNEENDTLDEAVLRNGRQKHTRFSLTHDDTSIGNTSDNLEAVSEAPSNHSVASSLDLEENDQNDNDNLSDMISANVSGRGTPSSPNISGRDTPSSQVTEGGEAQQIPTPQMTKILNKTRSDIEDKFCKFEIKKLIEGDETISIISDTWSTDVLASDSETTVEAGERNFSTPLIPASVILPGDHNYDPLSGAGSQLRANNLDISETQSESAWSTDVLASDSEKMTEIDTDDTQSIATRSDVTDSALRDREQEVPNGIINRTPDSPYFAPRIPNINLQALNAHHHHQPFPIPRTPEFSGRSFDDSPRNVDFGLSSRQQQQQQPQEDLIRFTNSPRYSNAQNNLTNNSPQHQHSSNNDVANLNFSALRITRSNESHSAQISMRQNSTESYASNHSSNYENDKFNSPTHENLPATSSMDTGEVALSNLGKIVDNMKKSSIERIDVKNHPTLSIFRPVDKFNEENKITDDITDDFIEFNSSPYNQTNESNNNNNEPLAINKNIIKTSSNIINPFCSQQDSSTNVTTSLTQANSFDNNFMLLNGDEDVSEINNLPNRNTDANSLLMTTNIDEELLSDFAVEHRRMSSEQRNANFDSRRNGMIDLLGTSSVQLTQDLDYLLADTASASVTDDFKRQRNTIAAAIQHQVAAASTSNLKSPNLIKTATKSTASAATNTVKPLENQTESLPDEIVNSESTNGIIQSKTSSKPQNPTSSNRSSGKSTGAIPKSISFDSSADKIDRGINGNGNNRRSDNNLRVNGSGFFNKIKQGFKNRKQSAGGNVNNANSNNILQNSNKFRNQQLSDNSQINMNYNQQQNGSNNILNHNSETSEDILAKYRRKASSSSDAATSDSTGSNNSSSLKSKSTQSDNDQRMSNSGLVTSQNVSFFNNAKRKLRLVLSSTDLFSSDFRYNCCGKISPLLVYLQIQLAQALNNQNLQQTSYITELLRCLTSLDNLSHQKLLDELQQDLLNRQSYTQYLIRYRQYLLSSIENIIQFEDRLITDRKILNRNLIMVCVRMFLEKREQIIANFQQEFIKLTVVDEKIDLLNEFMAILMNELRSDDILQGITNVQLQEARNCIEEILLQRLYHFVMFPNDDGDISRDQVLHEHIRKLSRVISPTHSLLRIPQTYLNEAPWPYAQQQISYISAYKTPIEKVQCVVKCITSIMNLLSMAADRVPAADDLTPVLIYVIIKANPPYLLSTIEYVNCFIGDNLTGETEYWWIQFCSAVTFIKTMDYGE</sequence>
<feature type="domain" description="VPS9" evidence="11">
    <location>
        <begin position="1545"/>
        <end position="1684"/>
    </location>
</feature>
<feature type="compositionally biased region" description="Polar residues" evidence="9">
    <location>
        <begin position="524"/>
        <end position="550"/>
    </location>
</feature>
<feature type="region of interest" description="Disordered" evidence="9">
    <location>
        <begin position="1115"/>
        <end position="1202"/>
    </location>
</feature>
<evidence type="ECO:0000313" key="12">
    <source>
        <dbReference type="EMBL" id="JAB55412.1"/>
    </source>
</evidence>
<dbReference type="Pfam" id="PF02204">
    <property type="entry name" value="VPS9"/>
    <property type="match status" value="1"/>
</dbReference>
<feature type="region of interest" description="Disordered" evidence="9">
    <location>
        <begin position="824"/>
        <end position="865"/>
    </location>
</feature>
<accession>W4VR46</accession>
<feature type="non-terminal residue" evidence="12">
    <location>
        <position position="1"/>
    </location>
</feature>
<dbReference type="GO" id="GO:0016020">
    <property type="term" value="C:membrane"/>
    <property type="evidence" value="ECO:0007669"/>
    <property type="project" value="UniProtKB-SubCell"/>
</dbReference>
<comment type="function">
    <text evidence="7">Acts both as a GTPase-activating protein (GAP) and a guanine nucleotide exchange factor (GEF), and participates in endocytosis.</text>
</comment>
<dbReference type="InterPro" id="IPR045046">
    <property type="entry name" value="Vps9-like"/>
</dbReference>
<feature type="compositionally biased region" description="Low complexity" evidence="9">
    <location>
        <begin position="1287"/>
        <end position="1314"/>
    </location>
</feature>
<evidence type="ECO:0000256" key="5">
    <source>
        <dbReference type="ARBA" id="ARBA00022658"/>
    </source>
</evidence>
<feature type="region of interest" description="Disordered" evidence="9">
    <location>
        <begin position="1282"/>
        <end position="1321"/>
    </location>
</feature>
<feature type="region of interest" description="Disordered" evidence="9">
    <location>
        <begin position="663"/>
        <end position="720"/>
    </location>
</feature>
<evidence type="ECO:0000256" key="4">
    <source>
        <dbReference type="ARBA" id="ARBA00022583"/>
    </source>
</evidence>
<dbReference type="GO" id="GO:0030139">
    <property type="term" value="C:endocytic vesicle"/>
    <property type="evidence" value="ECO:0007669"/>
    <property type="project" value="TreeGrafter"/>
</dbReference>
<evidence type="ECO:0000256" key="9">
    <source>
        <dbReference type="SAM" id="MobiDB-lite"/>
    </source>
</evidence>
<organism evidence="12">
    <name type="scientific">Corethrella appendiculata</name>
    <dbReference type="NCBI Taxonomy" id="1370023"/>
    <lineage>
        <taxon>Eukaryota</taxon>
        <taxon>Metazoa</taxon>
        <taxon>Ecdysozoa</taxon>
        <taxon>Arthropoda</taxon>
        <taxon>Hexapoda</taxon>
        <taxon>Insecta</taxon>
        <taxon>Pterygota</taxon>
        <taxon>Neoptera</taxon>
        <taxon>Endopterygota</taxon>
        <taxon>Diptera</taxon>
        <taxon>Nematocera</taxon>
        <taxon>Culicoidea</taxon>
        <taxon>Chaoboridae</taxon>
        <taxon>Corethrella</taxon>
    </lineage>
</organism>
<keyword evidence="4" id="KW-0254">Endocytosis</keyword>
<feature type="compositionally biased region" description="Low complexity" evidence="9">
    <location>
        <begin position="795"/>
        <end position="806"/>
    </location>
</feature>
<dbReference type="SUPFAM" id="SSF48350">
    <property type="entry name" value="GTPase activation domain, GAP"/>
    <property type="match status" value="1"/>
</dbReference>
<dbReference type="Pfam" id="PF18151">
    <property type="entry name" value="DUF5601"/>
    <property type="match status" value="1"/>
</dbReference>
<comment type="similarity">
    <text evidence="2">Belongs to the GAPVD1 family.</text>
</comment>
<keyword evidence="6" id="KW-0472">Membrane</keyword>